<feature type="chain" id="PRO_5042956029" evidence="7">
    <location>
        <begin position="22"/>
        <end position="360"/>
    </location>
</feature>
<dbReference type="InterPro" id="IPR036430">
    <property type="entry name" value="RNase_T2-like_sf"/>
</dbReference>
<keyword evidence="5" id="KW-0456">Lyase</keyword>
<dbReference type="InterPro" id="IPR001568">
    <property type="entry name" value="RNase_T2-like"/>
</dbReference>
<dbReference type="Gene3D" id="2.60.40.790">
    <property type="match status" value="1"/>
</dbReference>
<dbReference type="Gene3D" id="3.90.730.10">
    <property type="entry name" value="Ribonuclease T2-like"/>
    <property type="match status" value="1"/>
</dbReference>
<proteinExistence type="inferred from homology"/>
<dbReference type="GO" id="GO:0005576">
    <property type="term" value="C:extracellular region"/>
    <property type="evidence" value="ECO:0007669"/>
    <property type="project" value="TreeGrafter"/>
</dbReference>
<dbReference type="AlphaFoldDB" id="A0AAN8V7V9"/>
<evidence type="ECO:0000256" key="4">
    <source>
        <dbReference type="ARBA" id="ARBA00022801"/>
    </source>
</evidence>
<evidence type="ECO:0000256" key="5">
    <source>
        <dbReference type="ARBA" id="ARBA00023239"/>
    </source>
</evidence>
<accession>A0AAN8V7V9</accession>
<evidence type="ECO:0000256" key="2">
    <source>
        <dbReference type="ARBA" id="ARBA00022722"/>
    </source>
</evidence>
<dbReference type="GO" id="GO:0033897">
    <property type="term" value="F:ribonuclease T2 activity"/>
    <property type="evidence" value="ECO:0007669"/>
    <property type="project" value="InterPro"/>
</dbReference>
<keyword evidence="9" id="KW-1185">Reference proteome</keyword>
<keyword evidence="3" id="KW-0255">Endonuclease</keyword>
<dbReference type="Pfam" id="PF00445">
    <property type="entry name" value="Ribonuclease_T2"/>
    <property type="match status" value="1"/>
</dbReference>
<dbReference type="Proteomes" id="UP001370490">
    <property type="component" value="Unassembled WGS sequence"/>
</dbReference>
<evidence type="ECO:0000313" key="8">
    <source>
        <dbReference type="EMBL" id="KAK6928434.1"/>
    </source>
</evidence>
<dbReference type="PANTHER" id="PTHR11240">
    <property type="entry name" value="RIBONUCLEASE T2"/>
    <property type="match status" value="1"/>
</dbReference>
<evidence type="ECO:0000256" key="6">
    <source>
        <dbReference type="RuleBase" id="RU004328"/>
    </source>
</evidence>
<dbReference type="GO" id="GO:0016787">
    <property type="term" value="F:hydrolase activity"/>
    <property type="evidence" value="ECO:0007669"/>
    <property type="project" value="UniProtKB-KW"/>
</dbReference>
<dbReference type="SUPFAM" id="SSF49764">
    <property type="entry name" value="HSP20-like chaperones"/>
    <property type="match status" value="1"/>
</dbReference>
<keyword evidence="7" id="KW-0732">Signal</keyword>
<comment type="similarity">
    <text evidence="1 6">Belongs to the RNase T2 family.</text>
</comment>
<dbReference type="GO" id="GO:0003723">
    <property type="term" value="F:RNA binding"/>
    <property type="evidence" value="ECO:0007669"/>
    <property type="project" value="InterPro"/>
</dbReference>
<comment type="caution">
    <text evidence="8">The sequence shown here is derived from an EMBL/GenBank/DDBJ whole genome shotgun (WGS) entry which is preliminary data.</text>
</comment>
<dbReference type="PANTHER" id="PTHR11240:SF75">
    <property type="entry name" value="RIBONUCLEASE 3"/>
    <property type="match status" value="1"/>
</dbReference>
<keyword evidence="4" id="KW-0378">Hydrolase</keyword>
<dbReference type="PROSITE" id="PS00531">
    <property type="entry name" value="RNASE_T2_2"/>
    <property type="match status" value="1"/>
</dbReference>
<evidence type="ECO:0000256" key="1">
    <source>
        <dbReference type="ARBA" id="ARBA00007469"/>
    </source>
</evidence>
<dbReference type="InterPro" id="IPR033130">
    <property type="entry name" value="RNase_T2_His_AS_2"/>
</dbReference>
<sequence length="360" mass="41332">MGRAKMLFLILIHMAIFTVNAKWKLAIQWRPTLCKNDKNANCQPPVLEKFTIHGLWNDTDCVGNNTLPDQLFQQIDSTLKLNVSWVHYENTSSANRKFWQYEWDKHGHCTKMPPIDYFRKAIDIYNYFPVLTYLQAKGIRPGLQFKVRDFHNAVLNQAGFTPNVVCHWKGEIDELQICFDTVGFIGLKAVNCPKTNLYEEKDILADLFATDNSGGDTLTGLPTAANDESLACACAQDSEESSKETSSNSLELTALRRDRNVRREKRRKRKGRDRFILKAKCPQTVPDLRDDLASRECSNFSTTTMSRISQLFNKTPLSFENWEPNFLALLNTPIDWKEDPQANVFMVDLPGLKKEDVRLK</sequence>
<evidence type="ECO:0000256" key="3">
    <source>
        <dbReference type="ARBA" id="ARBA00022759"/>
    </source>
</evidence>
<name>A0AAN8V7V9_9MAGN</name>
<reference evidence="8 9" key="1">
    <citation type="submission" date="2023-12" db="EMBL/GenBank/DDBJ databases">
        <title>A high-quality genome assembly for Dillenia turbinata (Dilleniales).</title>
        <authorList>
            <person name="Chanderbali A."/>
        </authorList>
    </citation>
    <scope>NUCLEOTIDE SEQUENCE [LARGE SCALE GENOMIC DNA]</scope>
    <source>
        <strain evidence="8">LSX21</strain>
        <tissue evidence="8">Leaf</tissue>
    </source>
</reference>
<evidence type="ECO:0000256" key="7">
    <source>
        <dbReference type="SAM" id="SignalP"/>
    </source>
</evidence>
<dbReference type="InterPro" id="IPR008978">
    <property type="entry name" value="HSP20-like_chaperone"/>
</dbReference>
<gene>
    <name evidence="8" type="ORF">RJ641_007025</name>
</gene>
<protein>
    <submittedName>
        <fullName evidence="8">Ribonuclease T2-like</fullName>
    </submittedName>
</protein>
<dbReference type="GO" id="GO:0006401">
    <property type="term" value="P:RNA catabolic process"/>
    <property type="evidence" value="ECO:0007669"/>
    <property type="project" value="TreeGrafter"/>
</dbReference>
<keyword evidence="2" id="KW-0540">Nuclease</keyword>
<dbReference type="EMBL" id="JBAMMX010000014">
    <property type="protein sequence ID" value="KAK6928434.1"/>
    <property type="molecule type" value="Genomic_DNA"/>
</dbReference>
<dbReference type="SUPFAM" id="SSF55895">
    <property type="entry name" value="Ribonuclease Rh-like"/>
    <property type="match status" value="1"/>
</dbReference>
<feature type="signal peptide" evidence="7">
    <location>
        <begin position="1"/>
        <end position="21"/>
    </location>
</feature>
<evidence type="ECO:0000313" key="9">
    <source>
        <dbReference type="Proteomes" id="UP001370490"/>
    </source>
</evidence>
<organism evidence="8 9">
    <name type="scientific">Dillenia turbinata</name>
    <dbReference type="NCBI Taxonomy" id="194707"/>
    <lineage>
        <taxon>Eukaryota</taxon>
        <taxon>Viridiplantae</taxon>
        <taxon>Streptophyta</taxon>
        <taxon>Embryophyta</taxon>
        <taxon>Tracheophyta</taxon>
        <taxon>Spermatophyta</taxon>
        <taxon>Magnoliopsida</taxon>
        <taxon>eudicotyledons</taxon>
        <taxon>Gunneridae</taxon>
        <taxon>Pentapetalae</taxon>
        <taxon>Dilleniales</taxon>
        <taxon>Dilleniaceae</taxon>
        <taxon>Dillenia</taxon>
    </lineage>
</organism>